<keyword evidence="2" id="KW-1185">Reference proteome</keyword>
<dbReference type="InterPro" id="IPR009953">
    <property type="entry name" value="DRA_trans"/>
</dbReference>
<name>A0A094JMA9_9GAMM</name>
<evidence type="ECO:0008006" key="3">
    <source>
        <dbReference type="Google" id="ProtNLM"/>
    </source>
</evidence>
<sequence length="264" mass="30225">MALLQQVTIALNHCNVPSWLLASLAYQQRPIPLQLDSVGTWYQKLFTTLRQFENSTDRVASFNDFMQLRFCLSKELLQAAQELDAPSRPKVNYRRLLLGWLFDSDNEQGAAWRSWVESRFGLLTRFHQEEVLGPESEAYLRFRHQCAVATYNTNELFEQLDLLYQFCQLELSLRFPECEHITLYRGSAELASYQFDGHSATLLNNLSSFTLTAEDALHFGAQVVAVKVPLSKIVSFDSLLPGSLQGEQEFMVLGGLYRVEQVKV</sequence>
<accession>A0A094JMA9</accession>
<organism evidence="1 2">
    <name type="scientific">Shewanella mangrovi</name>
    <dbReference type="NCBI Taxonomy" id="1515746"/>
    <lineage>
        <taxon>Bacteria</taxon>
        <taxon>Pseudomonadati</taxon>
        <taxon>Pseudomonadota</taxon>
        <taxon>Gammaproteobacteria</taxon>
        <taxon>Alteromonadales</taxon>
        <taxon>Shewanellaceae</taxon>
        <taxon>Shewanella</taxon>
    </lineage>
</organism>
<dbReference type="STRING" id="1515746.HR45_02010"/>
<dbReference type="eggNOG" id="ENOG502Z8KN">
    <property type="taxonomic scope" value="Bacteria"/>
</dbReference>
<dbReference type="EMBL" id="JPEO01000001">
    <property type="protein sequence ID" value="KFZ39189.1"/>
    <property type="molecule type" value="Genomic_DNA"/>
</dbReference>
<evidence type="ECO:0000313" key="2">
    <source>
        <dbReference type="Proteomes" id="UP000029264"/>
    </source>
</evidence>
<dbReference type="Pfam" id="PF07357">
    <property type="entry name" value="DRAT"/>
    <property type="match status" value="1"/>
</dbReference>
<dbReference type="Proteomes" id="UP000029264">
    <property type="component" value="Unassembled WGS sequence"/>
</dbReference>
<dbReference type="GO" id="GO:0030701">
    <property type="term" value="F:NAD+-dinitrogen-reductase ADP-D-ribosyltransferase activity"/>
    <property type="evidence" value="ECO:0007669"/>
    <property type="project" value="InterPro"/>
</dbReference>
<dbReference type="GO" id="GO:0009399">
    <property type="term" value="P:nitrogen fixation"/>
    <property type="evidence" value="ECO:0007669"/>
    <property type="project" value="InterPro"/>
</dbReference>
<proteinExistence type="predicted"/>
<gene>
    <name evidence="1" type="ORF">HR45_02010</name>
</gene>
<reference evidence="1 2" key="1">
    <citation type="submission" date="2014-06" db="EMBL/GenBank/DDBJ databases">
        <title>Shewanella sp. YQH10.</title>
        <authorList>
            <person name="Liu Y."/>
            <person name="Zeng R."/>
        </authorList>
    </citation>
    <scope>NUCLEOTIDE SEQUENCE [LARGE SCALE GENOMIC DNA]</scope>
    <source>
        <strain evidence="1 2">YQH10</strain>
    </source>
</reference>
<comment type="caution">
    <text evidence="1">The sequence shown here is derived from an EMBL/GenBank/DDBJ whole genome shotgun (WGS) entry which is preliminary data.</text>
</comment>
<dbReference type="AlphaFoldDB" id="A0A094JMA9"/>
<protein>
    <recommendedName>
        <fullName evidence="3">NAD(+)--dinitrogen-reductase ADP-D-ribosyltransferase</fullName>
    </recommendedName>
</protein>
<evidence type="ECO:0000313" key="1">
    <source>
        <dbReference type="EMBL" id="KFZ39189.1"/>
    </source>
</evidence>